<evidence type="ECO:0000313" key="4">
    <source>
        <dbReference type="Proteomes" id="UP000217805"/>
    </source>
</evidence>
<evidence type="ECO:0000256" key="2">
    <source>
        <dbReference type="HAMAP-Rule" id="MF_01139"/>
    </source>
</evidence>
<feature type="binding site" evidence="2">
    <location>
        <begin position="73"/>
        <end position="75"/>
    </location>
    <ligand>
        <name>substrate</name>
    </ligand>
</feature>
<dbReference type="NCBIfam" id="NF011405">
    <property type="entry name" value="PRK14830.1"/>
    <property type="match status" value="1"/>
</dbReference>
<keyword evidence="2" id="KW-0479">Metal-binding</keyword>
<comment type="subunit">
    <text evidence="2">Homodimer.</text>
</comment>
<feature type="binding site" evidence="2">
    <location>
        <position position="33"/>
    </location>
    <ligand>
        <name>substrate</name>
    </ligand>
</feature>
<dbReference type="CDD" id="cd00475">
    <property type="entry name" value="Cis_IPPS"/>
    <property type="match status" value="1"/>
</dbReference>
<dbReference type="InterPro" id="IPR018520">
    <property type="entry name" value="UPP_synth-like_CS"/>
</dbReference>
<feature type="active site" evidence="2">
    <location>
        <position position="28"/>
    </location>
</feature>
<feature type="binding site" evidence="2">
    <location>
        <position position="79"/>
    </location>
    <ligand>
        <name>substrate</name>
    </ligand>
</feature>
<protein>
    <recommendedName>
        <fullName evidence="2">Isoprenyl transferase</fullName>
        <ecNumber evidence="2">2.5.1.-</ecNumber>
    </recommendedName>
</protein>
<dbReference type="NCBIfam" id="TIGR00055">
    <property type="entry name" value="uppS"/>
    <property type="match status" value="1"/>
</dbReference>
<dbReference type="SUPFAM" id="SSF64005">
    <property type="entry name" value="Undecaprenyl diphosphate synthase"/>
    <property type="match status" value="1"/>
</dbReference>
<proteinExistence type="inferred from homology"/>
<feature type="binding site" evidence="2">
    <location>
        <position position="45"/>
    </location>
    <ligand>
        <name>substrate</name>
    </ligand>
</feature>
<keyword evidence="2" id="KW-0460">Magnesium</keyword>
<name>A0ABM7EZ98_9FLAO</name>
<dbReference type="Pfam" id="PF01255">
    <property type="entry name" value="Prenyltransf"/>
    <property type="match status" value="1"/>
</dbReference>
<gene>
    <name evidence="3" type="primary">ispU</name>
    <name evidence="3" type="ORF">BPAY_553</name>
</gene>
<dbReference type="EMBL" id="AP014609">
    <property type="protein sequence ID" value="BAR92271.1"/>
    <property type="molecule type" value="Genomic_DNA"/>
</dbReference>
<comment type="function">
    <text evidence="2">Catalyzes the condensation of isopentenyl diphosphate (IPP) with allylic pyrophosphates generating different type of terpenoids.</text>
</comment>
<dbReference type="PANTHER" id="PTHR10291">
    <property type="entry name" value="DEHYDRODOLICHYL DIPHOSPHATE SYNTHASE FAMILY MEMBER"/>
    <property type="match status" value="1"/>
</dbReference>
<dbReference type="InterPro" id="IPR001441">
    <property type="entry name" value="UPP_synth-like"/>
</dbReference>
<sequence length="249" mass="29499">MFSYFCMKKLLEKINYNNIPNHVAIIMDGNGRWAEKRGKLRTFGHEKAIQSVKDVINGCKELGIPYITLYVFSLENWNRPKQEIDNLMRLFHTNLKISLEEIHEKNVKIMTIGKIERFSEKIQKELLFFMKKTKHNTSVTLILALSYSSREEIVRATKNIAEKVCNGLFSLQDIDCSFFQNHLYTKDFPDVDLIIRTSGEQRISNFLLWQSAYAELYFTNILWPDFRKSDFFEAIINYQKRKRRFGNVK</sequence>
<dbReference type="PROSITE" id="PS01066">
    <property type="entry name" value="UPP_SYNTHASE"/>
    <property type="match status" value="1"/>
</dbReference>
<reference evidence="3 4" key="1">
    <citation type="journal article" date="2015" name="Microbes Environ.">
        <title>An Efficient Strategy Developed for Next-Generation Sequencing of Endosymbiont Genomes Performed Using Crude DNA Isolated from Host Tissues: A Case Study of Blattabacterium cuenoti Inhabiting the Fat Bodies of Cockroaches.</title>
        <authorList>
            <person name="Kinjo Y."/>
            <person name="Saitoh S."/>
            <person name="Tokuda G."/>
        </authorList>
    </citation>
    <scope>NUCLEOTIDE SEQUENCE [LARGE SCALE GENOMIC DNA]</scope>
    <source>
        <strain evidence="3 4">BPAY</strain>
    </source>
</reference>
<dbReference type="Proteomes" id="UP000217805">
    <property type="component" value="Chromosome"/>
</dbReference>
<feature type="binding site" evidence="2">
    <location>
        <position position="196"/>
    </location>
    <ligand>
        <name>substrate</name>
    </ligand>
</feature>
<accession>A0ABM7EZ98</accession>
<comment type="similarity">
    <text evidence="2">Belongs to the UPP synthase family.</text>
</comment>
<dbReference type="EC" id="2.5.1.-" evidence="2"/>
<keyword evidence="1 2" id="KW-0808">Transferase</keyword>
<comment type="cofactor">
    <cofactor evidence="2">
        <name>Mg(2+)</name>
        <dbReference type="ChEBI" id="CHEBI:18420"/>
    </cofactor>
    <text evidence="2">Binds 2 magnesium ions per subunit.</text>
</comment>
<evidence type="ECO:0000313" key="3">
    <source>
        <dbReference type="EMBL" id="BAR92271.1"/>
    </source>
</evidence>
<keyword evidence="4" id="KW-1185">Reference proteome</keyword>
<feature type="binding site" evidence="2">
    <location>
        <begin position="29"/>
        <end position="32"/>
    </location>
    <ligand>
        <name>substrate</name>
    </ligand>
</feature>
<dbReference type="PANTHER" id="PTHR10291:SF0">
    <property type="entry name" value="DEHYDRODOLICHYL DIPHOSPHATE SYNTHASE 2"/>
    <property type="match status" value="1"/>
</dbReference>
<feature type="binding site" evidence="2">
    <location>
        <position position="215"/>
    </location>
    <ligand>
        <name>Mg(2+)</name>
        <dbReference type="ChEBI" id="CHEBI:18420"/>
    </ligand>
</feature>
<organism evidence="3 4">
    <name type="scientific">Blattabacterium cuenoti BPAY</name>
    <dbReference type="NCBI Taxonomy" id="1457031"/>
    <lineage>
        <taxon>Bacteria</taxon>
        <taxon>Pseudomonadati</taxon>
        <taxon>Bacteroidota</taxon>
        <taxon>Flavobacteriia</taxon>
        <taxon>Flavobacteriales</taxon>
        <taxon>Blattabacteriaceae</taxon>
        <taxon>Blattabacterium</taxon>
    </lineage>
</organism>
<dbReference type="InterPro" id="IPR036424">
    <property type="entry name" value="UPP_synth-like_sf"/>
</dbReference>
<feature type="active site" description="Proton acceptor" evidence="2">
    <location>
        <position position="76"/>
    </location>
</feature>
<dbReference type="Gene3D" id="3.40.1180.10">
    <property type="entry name" value="Decaprenyl diphosphate synthase-like"/>
    <property type="match status" value="1"/>
</dbReference>
<evidence type="ECO:0000256" key="1">
    <source>
        <dbReference type="ARBA" id="ARBA00022679"/>
    </source>
</evidence>
<dbReference type="HAMAP" id="MF_01139">
    <property type="entry name" value="ISPT"/>
    <property type="match status" value="1"/>
</dbReference>
<feature type="binding site" evidence="2">
    <location>
        <position position="41"/>
    </location>
    <ligand>
        <name>substrate</name>
    </ligand>
</feature>
<feature type="binding site" evidence="2">
    <location>
        <position position="28"/>
    </location>
    <ligand>
        <name>Mg(2+)</name>
        <dbReference type="ChEBI" id="CHEBI:18420"/>
    </ligand>
</feature>
<feature type="binding site" evidence="2">
    <location>
        <position position="77"/>
    </location>
    <ligand>
        <name>substrate</name>
    </ligand>
</feature>
<feature type="binding site" evidence="2">
    <location>
        <begin position="202"/>
        <end position="204"/>
    </location>
    <ligand>
        <name>substrate</name>
    </ligand>
</feature>